<dbReference type="RefSeq" id="WP_316702570.1">
    <property type="nucleotide sequence ID" value="NZ_CP136336.1"/>
</dbReference>
<protein>
    <submittedName>
        <fullName evidence="2">DUF1345 domain-containing protein</fullName>
    </submittedName>
</protein>
<keyword evidence="1" id="KW-0812">Transmembrane</keyword>
<feature type="transmembrane region" description="Helical" evidence="1">
    <location>
        <begin position="112"/>
        <end position="135"/>
    </location>
</feature>
<name>A0ABZ0CXD0_9BURK</name>
<organism evidence="2 3">
    <name type="scientific">Piscinibacter gummiphilus</name>
    <dbReference type="NCBI Taxonomy" id="946333"/>
    <lineage>
        <taxon>Bacteria</taxon>
        <taxon>Pseudomonadati</taxon>
        <taxon>Pseudomonadota</taxon>
        <taxon>Betaproteobacteria</taxon>
        <taxon>Burkholderiales</taxon>
        <taxon>Sphaerotilaceae</taxon>
        <taxon>Piscinibacter</taxon>
    </lineage>
</organism>
<dbReference type="InterPro" id="IPR009781">
    <property type="entry name" value="DUF1345"/>
</dbReference>
<keyword evidence="3" id="KW-1185">Reference proteome</keyword>
<evidence type="ECO:0000256" key="1">
    <source>
        <dbReference type="SAM" id="Phobius"/>
    </source>
</evidence>
<keyword evidence="1" id="KW-1133">Transmembrane helix</keyword>
<evidence type="ECO:0000313" key="3">
    <source>
        <dbReference type="Proteomes" id="UP001303946"/>
    </source>
</evidence>
<feature type="transmembrane region" description="Helical" evidence="1">
    <location>
        <begin position="37"/>
        <end position="56"/>
    </location>
</feature>
<feature type="transmembrane region" description="Helical" evidence="1">
    <location>
        <begin position="68"/>
        <end position="92"/>
    </location>
</feature>
<gene>
    <name evidence="2" type="ORF">RXV79_06070</name>
</gene>
<sequence>MKALLAQLRARPHLMLSVSAGATAALSLVTQPWVTRLLVGWNVFTWSYLVQAAWVMSRQDHHHLRRTAIAQSAGAGAVLTTIIAAVIASVTAIALELARVKGAPPGEAWPHIAFALTTVAGSWLLLPTLFALTYASLFHRHAGGHGLLFPGGPDTEPPDYWDFLYFSFTIAVASQTADVSIVSTAMRRLVLLQAVLSFAFNTAILALMVNIAAGLI</sequence>
<dbReference type="Pfam" id="PF07077">
    <property type="entry name" value="DUF1345"/>
    <property type="match status" value="1"/>
</dbReference>
<keyword evidence="1" id="KW-0472">Membrane</keyword>
<feature type="transmembrane region" description="Helical" evidence="1">
    <location>
        <begin position="189"/>
        <end position="213"/>
    </location>
</feature>
<reference evidence="2 3" key="1">
    <citation type="submission" date="2023-10" db="EMBL/GenBank/DDBJ databases">
        <title>Bacteria for the degradation of biodegradable plastic PBAT(Polybutylene adipate terephthalate).</title>
        <authorList>
            <person name="Weon H.-Y."/>
            <person name="Yeon J."/>
        </authorList>
    </citation>
    <scope>NUCLEOTIDE SEQUENCE [LARGE SCALE GENOMIC DNA]</scope>
    <source>
        <strain evidence="2 3">SBD 7-3</strain>
    </source>
</reference>
<proteinExistence type="predicted"/>
<accession>A0ABZ0CXD0</accession>
<dbReference type="EMBL" id="CP136336">
    <property type="protein sequence ID" value="WOB09625.1"/>
    <property type="molecule type" value="Genomic_DNA"/>
</dbReference>
<dbReference type="Proteomes" id="UP001303946">
    <property type="component" value="Chromosome"/>
</dbReference>
<evidence type="ECO:0000313" key="2">
    <source>
        <dbReference type="EMBL" id="WOB09625.1"/>
    </source>
</evidence>